<proteinExistence type="predicted"/>
<evidence type="ECO:0008006" key="3">
    <source>
        <dbReference type="Google" id="ProtNLM"/>
    </source>
</evidence>
<protein>
    <recommendedName>
        <fullName evidence="3">Bacterial transcriptional activator domain-containing protein</fullName>
    </recommendedName>
</protein>
<comment type="caution">
    <text evidence="1">The sequence shown here is derived from an EMBL/GenBank/DDBJ whole genome shotgun (WGS) entry which is preliminary data.</text>
</comment>
<accession>A0ABW1ZJ00</accession>
<dbReference type="EMBL" id="JBHSWB010000001">
    <property type="protein sequence ID" value="MFC6660237.1"/>
    <property type="molecule type" value="Genomic_DNA"/>
</dbReference>
<keyword evidence="2" id="KW-1185">Reference proteome</keyword>
<name>A0ABW1ZJ00_9DEIO</name>
<evidence type="ECO:0000313" key="1">
    <source>
        <dbReference type="EMBL" id="MFC6660237.1"/>
    </source>
</evidence>
<organism evidence="1 2">
    <name type="scientific">Deinococcus multiflagellatus</name>
    <dbReference type="NCBI Taxonomy" id="1656887"/>
    <lineage>
        <taxon>Bacteria</taxon>
        <taxon>Thermotogati</taxon>
        <taxon>Deinococcota</taxon>
        <taxon>Deinococci</taxon>
        <taxon>Deinococcales</taxon>
        <taxon>Deinococcaceae</taxon>
        <taxon>Deinococcus</taxon>
    </lineage>
</organism>
<dbReference type="RefSeq" id="WP_380055177.1">
    <property type="nucleotide sequence ID" value="NZ_JBHSWB010000001.1"/>
</dbReference>
<sequence>MGGGYALWAQGLAQEAAGDRGGALACYEAAAAHLRAARIEVLAWRVDAEAARMQGDPVRAAASVTYYEARGWHGRAAAARRAFPGLQAAPLPTRRPPAPGLHLRALGHPQVQGPPPRPVRGRQARTLLGALLGARLAGDPELEQLALADLLYPAQTEGRAVGALHQLVHRLRDTLGPGLIVRTPGGYLLGEQVQTDAETFVVSGDLSLWQGPYLGAADEPLPDALASALHRAVTEALPAQAALAAQASEWLLAADPYSRPALVLALRAQAAAGRPQRLARLYAQARARMAEVGDELPAHWEALLGPAPGPEPET</sequence>
<reference evidence="2" key="1">
    <citation type="journal article" date="2019" name="Int. J. Syst. Evol. Microbiol.">
        <title>The Global Catalogue of Microorganisms (GCM) 10K type strain sequencing project: providing services to taxonomists for standard genome sequencing and annotation.</title>
        <authorList>
            <consortium name="The Broad Institute Genomics Platform"/>
            <consortium name="The Broad Institute Genome Sequencing Center for Infectious Disease"/>
            <person name="Wu L."/>
            <person name="Ma J."/>
        </authorList>
    </citation>
    <scope>NUCLEOTIDE SEQUENCE [LARGE SCALE GENOMIC DNA]</scope>
    <source>
        <strain evidence="2">CCUG 63830</strain>
    </source>
</reference>
<dbReference type="InterPro" id="IPR036388">
    <property type="entry name" value="WH-like_DNA-bd_sf"/>
</dbReference>
<dbReference type="Proteomes" id="UP001596317">
    <property type="component" value="Unassembled WGS sequence"/>
</dbReference>
<dbReference type="Gene3D" id="1.10.10.10">
    <property type="entry name" value="Winged helix-like DNA-binding domain superfamily/Winged helix DNA-binding domain"/>
    <property type="match status" value="1"/>
</dbReference>
<evidence type="ECO:0000313" key="2">
    <source>
        <dbReference type="Proteomes" id="UP001596317"/>
    </source>
</evidence>
<gene>
    <name evidence="1" type="ORF">ACFP90_07590</name>
</gene>